<dbReference type="PANTHER" id="PTHR34374">
    <property type="entry name" value="LARGE RIBOSOMAL RNA SUBUNIT ACCUMULATION PROTEIN YCED HOMOLOG 1, CHLOROPLASTIC"/>
    <property type="match status" value="1"/>
</dbReference>
<dbReference type="Pfam" id="PF02620">
    <property type="entry name" value="YceD"/>
    <property type="match status" value="1"/>
</dbReference>
<name>A0A512CXB4_9MICO</name>
<keyword evidence="2" id="KW-1185">Reference proteome</keyword>
<evidence type="ECO:0000313" key="1">
    <source>
        <dbReference type="EMBL" id="GEO28868.1"/>
    </source>
</evidence>
<dbReference type="AlphaFoldDB" id="A0A512CXB4"/>
<dbReference type="EMBL" id="BJYX01000002">
    <property type="protein sequence ID" value="GEO28868.1"/>
    <property type="molecule type" value="Genomic_DNA"/>
</dbReference>
<evidence type="ECO:0008006" key="3">
    <source>
        <dbReference type="Google" id="ProtNLM"/>
    </source>
</evidence>
<organism evidence="1 2">
    <name type="scientific">Terrabacter aerolatus</name>
    <dbReference type="NCBI Taxonomy" id="422442"/>
    <lineage>
        <taxon>Bacteria</taxon>
        <taxon>Bacillati</taxon>
        <taxon>Actinomycetota</taxon>
        <taxon>Actinomycetes</taxon>
        <taxon>Micrococcales</taxon>
        <taxon>Intrasporangiaceae</taxon>
        <taxon>Terrabacter</taxon>
    </lineage>
</organism>
<evidence type="ECO:0000313" key="2">
    <source>
        <dbReference type="Proteomes" id="UP000321534"/>
    </source>
</evidence>
<dbReference type="RefSeq" id="WP_147063612.1">
    <property type="nucleotide sequence ID" value="NZ_BAAARO010000021.1"/>
</dbReference>
<gene>
    <name evidence="1" type="ORF">TAE01_06780</name>
</gene>
<dbReference type="InterPro" id="IPR003772">
    <property type="entry name" value="YceD"/>
</dbReference>
<dbReference type="OrthoDB" id="9790372at2"/>
<dbReference type="Proteomes" id="UP000321534">
    <property type="component" value="Unassembled WGS sequence"/>
</dbReference>
<comment type="caution">
    <text evidence="1">The sequence shown here is derived from an EMBL/GenBank/DDBJ whole genome shotgun (WGS) entry which is preliminary data.</text>
</comment>
<protein>
    <recommendedName>
        <fullName evidence="3">Metal-binding protein</fullName>
    </recommendedName>
</protein>
<reference evidence="1 2" key="1">
    <citation type="submission" date="2019-07" db="EMBL/GenBank/DDBJ databases">
        <title>Whole genome shotgun sequence of Terrabacter aerolatus NBRC 106305.</title>
        <authorList>
            <person name="Hosoyama A."/>
            <person name="Uohara A."/>
            <person name="Ohji S."/>
            <person name="Ichikawa N."/>
        </authorList>
    </citation>
    <scope>NUCLEOTIDE SEQUENCE [LARGE SCALE GENOMIC DNA]</scope>
    <source>
        <strain evidence="1 2">NBRC 106305</strain>
    </source>
</reference>
<proteinExistence type="predicted"/>
<sequence length="191" mass="20821">MDRPDPRSSLVLDTRELVRRPGTMLELSRTVTLPEDLGTDVISIPAGHPVQVEVRLESVVEGVLVTGSVSGTATGVCVRCLDPLELAVEGTFLELFAYADRAAHHHEVGADSDEDEVHELVGDLIDLEPVLRDAVVPTLPFQPVCRPDCPGLCSECGMHLAEDPDHHHEVIDPRWSSLSGLLSDDPQEKRN</sequence>
<dbReference type="PANTHER" id="PTHR34374:SF1">
    <property type="entry name" value="LARGE RIBOSOMAL RNA SUBUNIT ACCUMULATION PROTEIN YCED HOMOLOG 1, CHLOROPLASTIC"/>
    <property type="match status" value="1"/>
</dbReference>
<accession>A0A512CXB4</accession>